<evidence type="ECO:0000256" key="4">
    <source>
        <dbReference type="ARBA" id="ARBA00022833"/>
    </source>
</evidence>
<evidence type="ECO:0000256" key="1">
    <source>
        <dbReference type="ARBA" id="ARBA00007749"/>
    </source>
</evidence>
<accession>A0AAD4CNK9</accession>
<dbReference type="InterPro" id="IPR051013">
    <property type="entry name" value="MBL_superfamily_lactonases"/>
</dbReference>
<dbReference type="Proteomes" id="UP001194746">
    <property type="component" value="Unassembled WGS sequence"/>
</dbReference>
<dbReference type="PANTHER" id="PTHR42978">
    <property type="entry name" value="QUORUM-QUENCHING LACTONASE YTNP-RELATED-RELATED"/>
    <property type="match status" value="1"/>
</dbReference>
<dbReference type="Gene3D" id="3.60.15.10">
    <property type="entry name" value="Ribonuclease Z/Hydroxyacylglutathione hydrolase-like"/>
    <property type="match status" value="1"/>
</dbReference>
<sequence>MDNTASGITPMSPPPLAIPNSSKVATLQAVDTTLQLYVRAENFLNPVLPGHEMWNCTAMAFLITNQDTGRKILFDAGARKDYWNYSPVTAERFAKGVNVKGLKIDMGVDEVLSRSGMDLGGLEAVVWSHWHFDHIGDMSQFPSSVRLVVGPGFQENLLPGYPSNPKSPLLETDYGGREMEEISFSNEKRQIGQFRAHDFFGDGSFYLLDTPGHAIGHMCGLVRTTPSTFVLLGADACHFAGSLRPSPYIPLPDEVSGLAVSSSPCPCELFMGCHPAPSLQEKRTQPYYTASTAEKSVYVNPEISNHSVRGLMEFDAHPDVFICLAHDPSLFDVLPIFNQNPTAHINNWKEQGYKETTKWRFLNELPRNGKAGRPPLVEGFWRDGKRVDVSMAMKR</sequence>
<evidence type="ECO:0000313" key="6">
    <source>
        <dbReference type="EMBL" id="KAF9889835.1"/>
    </source>
</evidence>
<feature type="domain" description="Metallo-beta-lactamase" evidence="5">
    <location>
        <begin position="57"/>
        <end position="274"/>
    </location>
</feature>
<dbReference type="SMART" id="SM00849">
    <property type="entry name" value="Lactamase_B"/>
    <property type="match status" value="1"/>
</dbReference>
<gene>
    <name evidence="6" type="ORF">FE257_006925</name>
</gene>
<evidence type="ECO:0000256" key="3">
    <source>
        <dbReference type="ARBA" id="ARBA00022801"/>
    </source>
</evidence>
<evidence type="ECO:0000259" key="5">
    <source>
        <dbReference type="SMART" id="SM00849"/>
    </source>
</evidence>
<proteinExistence type="inferred from homology"/>
<dbReference type="GO" id="GO:0016787">
    <property type="term" value="F:hydrolase activity"/>
    <property type="evidence" value="ECO:0007669"/>
    <property type="project" value="UniProtKB-KW"/>
</dbReference>
<keyword evidence="2" id="KW-0479">Metal-binding</keyword>
<name>A0AAD4CNK9_ASPNN</name>
<dbReference type="AlphaFoldDB" id="A0AAD4CNK9"/>
<keyword evidence="4" id="KW-0862">Zinc</keyword>
<evidence type="ECO:0000256" key="2">
    <source>
        <dbReference type="ARBA" id="ARBA00022723"/>
    </source>
</evidence>
<dbReference type="SUPFAM" id="SSF56281">
    <property type="entry name" value="Metallo-hydrolase/oxidoreductase"/>
    <property type="match status" value="1"/>
</dbReference>
<dbReference type="Pfam" id="PF00753">
    <property type="entry name" value="Lactamase_B"/>
    <property type="match status" value="1"/>
</dbReference>
<evidence type="ECO:0000313" key="7">
    <source>
        <dbReference type="Proteomes" id="UP001194746"/>
    </source>
</evidence>
<dbReference type="EMBL" id="VCAU01000032">
    <property type="protein sequence ID" value="KAF9889835.1"/>
    <property type="molecule type" value="Genomic_DNA"/>
</dbReference>
<dbReference type="CDD" id="cd07730">
    <property type="entry name" value="metallo-hydrolase-like_MBL-fold"/>
    <property type="match status" value="1"/>
</dbReference>
<comment type="similarity">
    <text evidence="1">Belongs to the metallo-beta-lactamase superfamily.</text>
</comment>
<protein>
    <recommendedName>
        <fullName evidence="5">Metallo-beta-lactamase domain-containing protein</fullName>
    </recommendedName>
</protein>
<reference evidence="6" key="2">
    <citation type="submission" date="2020-02" db="EMBL/GenBank/DDBJ databases">
        <authorList>
            <person name="Gilchrist C.L.M."/>
            <person name="Chooi Y.-H."/>
        </authorList>
    </citation>
    <scope>NUCLEOTIDE SEQUENCE</scope>
    <source>
        <strain evidence="6">MST-FP2251</strain>
    </source>
</reference>
<organism evidence="6 7">
    <name type="scientific">Aspergillus nanangensis</name>
    <dbReference type="NCBI Taxonomy" id="2582783"/>
    <lineage>
        <taxon>Eukaryota</taxon>
        <taxon>Fungi</taxon>
        <taxon>Dikarya</taxon>
        <taxon>Ascomycota</taxon>
        <taxon>Pezizomycotina</taxon>
        <taxon>Eurotiomycetes</taxon>
        <taxon>Eurotiomycetidae</taxon>
        <taxon>Eurotiales</taxon>
        <taxon>Aspergillaceae</taxon>
        <taxon>Aspergillus</taxon>
        <taxon>Aspergillus subgen. Circumdati</taxon>
    </lineage>
</organism>
<dbReference type="InterPro" id="IPR036866">
    <property type="entry name" value="RibonucZ/Hydroxyglut_hydro"/>
</dbReference>
<keyword evidence="7" id="KW-1185">Reference proteome</keyword>
<dbReference type="GO" id="GO:0046872">
    <property type="term" value="F:metal ion binding"/>
    <property type="evidence" value="ECO:0007669"/>
    <property type="project" value="UniProtKB-KW"/>
</dbReference>
<reference evidence="6" key="1">
    <citation type="journal article" date="2019" name="Beilstein J. Org. Chem.">
        <title>Nanangenines: drimane sesquiterpenoids as the dominant metabolite cohort of a novel Australian fungus, Aspergillus nanangensis.</title>
        <authorList>
            <person name="Lacey H.J."/>
            <person name="Gilchrist C.L.M."/>
            <person name="Crombie A."/>
            <person name="Kalaitzis J.A."/>
            <person name="Vuong D."/>
            <person name="Rutledge P.J."/>
            <person name="Turner P."/>
            <person name="Pitt J.I."/>
            <person name="Lacey E."/>
            <person name="Chooi Y.H."/>
            <person name="Piggott A.M."/>
        </authorList>
    </citation>
    <scope>NUCLEOTIDE SEQUENCE</scope>
    <source>
        <strain evidence="6">MST-FP2251</strain>
    </source>
</reference>
<keyword evidence="3" id="KW-0378">Hydrolase</keyword>
<comment type="caution">
    <text evidence="6">The sequence shown here is derived from an EMBL/GenBank/DDBJ whole genome shotgun (WGS) entry which is preliminary data.</text>
</comment>
<dbReference type="InterPro" id="IPR001279">
    <property type="entry name" value="Metallo-B-lactamas"/>
</dbReference>
<dbReference type="PANTHER" id="PTHR42978:SF5">
    <property type="entry name" value="METALLO-BETA-LACTAMASE DOMAIN-CONTAINING PROTEIN"/>
    <property type="match status" value="1"/>
</dbReference>